<keyword evidence="9" id="KW-1185">Reference proteome</keyword>
<dbReference type="RefSeq" id="WP_317491952.1">
    <property type="nucleotide sequence ID" value="NZ_CP136051.1"/>
</dbReference>
<comment type="subcellular location">
    <subcellularLocation>
        <location evidence="1">Cell envelope</location>
    </subcellularLocation>
</comment>
<reference evidence="8 9" key="1">
    <citation type="journal article" date="2023" name="Microbiol. Resour. Announc.">
        <title>Complete Genome Sequence of Imperialibacter roseus strain P4T.</title>
        <authorList>
            <person name="Tizabi D.R."/>
            <person name="Bachvaroff T."/>
            <person name="Hill R.T."/>
        </authorList>
    </citation>
    <scope>NUCLEOTIDE SEQUENCE [LARGE SCALE GENOMIC DNA]</scope>
    <source>
        <strain evidence="8 9">P4T</strain>
    </source>
</reference>
<dbReference type="Pfam" id="PF26002">
    <property type="entry name" value="Beta-barrel_AprE"/>
    <property type="match status" value="1"/>
</dbReference>
<dbReference type="InterPro" id="IPR058624">
    <property type="entry name" value="MdtA-like_HH"/>
</dbReference>
<dbReference type="Gene3D" id="2.40.50.100">
    <property type="match status" value="1"/>
</dbReference>
<feature type="domain" description="Multidrug resistance protein MdtA-like alpha-helical hairpin" evidence="5">
    <location>
        <begin position="121"/>
        <end position="204"/>
    </location>
</feature>
<dbReference type="Proteomes" id="UP001302349">
    <property type="component" value="Chromosome"/>
</dbReference>
<evidence type="ECO:0000313" key="9">
    <source>
        <dbReference type="Proteomes" id="UP001302349"/>
    </source>
</evidence>
<dbReference type="PANTHER" id="PTHR32347:SF14">
    <property type="entry name" value="EFFLUX SYSTEM COMPONENT YKNX-RELATED"/>
    <property type="match status" value="1"/>
</dbReference>
<dbReference type="EMBL" id="CP136051">
    <property type="protein sequence ID" value="WOK09332.1"/>
    <property type="molecule type" value="Genomic_DNA"/>
</dbReference>
<dbReference type="Pfam" id="PF25917">
    <property type="entry name" value="BSH_RND"/>
    <property type="match status" value="1"/>
</dbReference>
<feature type="domain" description="AprE-like beta-barrel" evidence="7">
    <location>
        <begin position="246"/>
        <end position="338"/>
    </location>
</feature>
<evidence type="ECO:0000256" key="2">
    <source>
        <dbReference type="ARBA" id="ARBA00023054"/>
    </source>
</evidence>
<gene>
    <name evidence="8" type="ORF">RT717_11850</name>
</gene>
<evidence type="ECO:0000256" key="4">
    <source>
        <dbReference type="SAM" id="MobiDB-lite"/>
    </source>
</evidence>
<evidence type="ECO:0000259" key="5">
    <source>
        <dbReference type="Pfam" id="PF25876"/>
    </source>
</evidence>
<dbReference type="Gene3D" id="1.10.287.470">
    <property type="entry name" value="Helix hairpin bin"/>
    <property type="match status" value="1"/>
</dbReference>
<accession>A0ABZ0IW98</accession>
<proteinExistence type="predicted"/>
<evidence type="ECO:0000313" key="8">
    <source>
        <dbReference type="EMBL" id="WOK09332.1"/>
    </source>
</evidence>
<feature type="region of interest" description="Disordered" evidence="4">
    <location>
        <begin position="439"/>
        <end position="458"/>
    </location>
</feature>
<dbReference type="Pfam" id="PF25876">
    <property type="entry name" value="HH_MFP_RND"/>
    <property type="match status" value="1"/>
</dbReference>
<keyword evidence="2 3" id="KW-0175">Coiled coil</keyword>
<organism evidence="8 9">
    <name type="scientific">Imperialibacter roseus</name>
    <dbReference type="NCBI Taxonomy" id="1324217"/>
    <lineage>
        <taxon>Bacteria</taxon>
        <taxon>Pseudomonadati</taxon>
        <taxon>Bacteroidota</taxon>
        <taxon>Cytophagia</taxon>
        <taxon>Cytophagales</taxon>
        <taxon>Flammeovirgaceae</taxon>
        <taxon>Imperialibacter</taxon>
    </lineage>
</organism>
<name>A0ABZ0IW98_9BACT</name>
<dbReference type="Gene3D" id="2.40.30.170">
    <property type="match status" value="1"/>
</dbReference>
<evidence type="ECO:0000256" key="1">
    <source>
        <dbReference type="ARBA" id="ARBA00004196"/>
    </source>
</evidence>
<sequence>MAKKKKSNKLIYILLGVVAVLIVVVLVGKSQGWIGKKQSMEVEFSNVAKKTIVEKVSASGAIQPEIEVKMTPDVAGEIIELNVEEGDSVMIGDRLIKIRPDNWQSAVDRSLANLNQQKANEADARARLERARANFDRAKLEYNRQKKLYEEKVISDADWELADSNYKVAQTDLSSAEENVNAAEYIVKSSQASVNEAKENLRLTTVLSPMNGTVSKLSVEKGERVVGTQQMAGTEMLRIADLNKMEVRVNVNENDIIRIAVGDTALIQVDSYTYLEKEFKGVVTQIANTANDKASADAVTEFEVRIRVLNSSYKDLINEKGIKNPLRPGMTASVDIITERKDNVLSVPLAAVTTRSSKDEKAGEGKEGENTEASTPATGEKDEVLQVVFLNDNGVAKMVEVKTGISDFENIEVLSGVKEGDEVISGPFLAVSKRLKDGEAVQKMGGEDKAVASKEEEK</sequence>
<dbReference type="SUPFAM" id="SSF111369">
    <property type="entry name" value="HlyD-like secretion proteins"/>
    <property type="match status" value="1"/>
</dbReference>
<dbReference type="InterPro" id="IPR050465">
    <property type="entry name" value="UPF0194_transport"/>
</dbReference>
<feature type="compositionally biased region" description="Basic and acidic residues" evidence="4">
    <location>
        <begin position="356"/>
        <end position="369"/>
    </location>
</feature>
<feature type="domain" description="Multidrug resistance protein MdtA-like barrel-sandwich hybrid" evidence="6">
    <location>
        <begin position="68"/>
        <end position="230"/>
    </location>
</feature>
<evidence type="ECO:0000256" key="3">
    <source>
        <dbReference type="SAM" id="Coils"/>
    </source>
</evidence>
<feature type="coiled-coil region" evidence="3">
    <location>
        <begin position="111"/>
        <end position="148"/>
    </location>
</feature>
<protein>
    <submittedName>
        <fullName evidence="8">Efflux RND transporter periplasmic adaptor subunit</fullName>
    </submittedName>
</protein>
<dbReference type="PANTHER" id="PTHR32347">
    <property type="entry name" value="EFFLUX SYSTEM COMPONENT YKNX-RELATED"/>
    <property type="match status" value="1"/>
</dbReference>
<feature type="region of interest" description="Disordered" evidence="4">
    <location>
        <begin position="355"/>
        <end position="380"/>
    </location>
</feature>
<evidence type="ECO:0000259" key="6">
    <source>
        <dbReference type="Pfam" id="PF25917"/>
    </source>
</evidence>
<evidence type="ECO:0000259" key="7">
    <source>
        <dbReference type="Pfam" id="PF26002"/>
    </source>
</evidence>
<dbReference type="InterPro" id="IPR058625">
    <property type="entry name" value="MdtA-like_BSH"/>
</dbReference>
<dbReference type="InterPro" id="IPR058982">
    <property type="entry name" value="Beta-barrel_AprE"/>
</dbReference>
<dbReference type="Gene3D" id="2.40.420.20">
    <property type="match status" value="1"/>
</dbReference>